<evidence type="ECO:0000256" key="2">
    <source>
        <dbReference type="HAMAP-Rule" id="MF_00338"/>
    </source>
</evidence>
<dbReference type="PANTHER" id="PTHR34068:SF1">
    <property type="entry name" value="UPF0145 PROTEIN YBJQ"/>
    <property type="match status" value="1"/>
</dbReference>
<evidence type="ECO:0000313" key="3">
    <source>
        <dbReference type="EMBL" id="HIU46122.1"/>
    </source>
</evidence>
<reference evidence="3" key="1">
    <citation type="submission" date="2020-10" db="EMBL/GenBank/DDBJ databases">
        <authorList>
            <person name="Gilroy R."/>
        </authorList>
    </citation>
    <scope>NUCLEOTIDE SEQUENCE</scope>
    <source>
        <strain evidence="3">ChiSxjej2B14-8506</strain>
    </source>
</reference>
<dbReference type="InterPro" id="IPR002765">
    <property type="entry name" value="UPF0145_YbjQ-like"/>
</dbReference>
<dbReference type="NCBIfam" id="NF002224">
    <property type="entry name" value="PRK01119.1"/>
    <property type="match status" value="1"/>
</dbReference>
<dbReference type="Proteomes" id="UP000824123">
    <property type="component" value="Unassembled WGS sequence"/>
</dbReference>
<sequence>MIVTTTPSVEGRTITEYGGIVFGEVITGVNFLRDIAASLRDVFGGRSRSYEEELSQAREEAIAEMAQRAQDMGADAVVGVKMDYEVLGANSSMLMVTVSGTAVRLD</sequence>
<reference evidence="3" key="2">
    <citation type="journal article" date="2021" name="PeerJ">
        <title>Extensive microbial diversity within the chicken gut microbiome revealed by metagenomics and culture.</title>
        <authorList>
            <person name="Gilroy R."/>
            <person name="Ravi A."/>
            <person name="Getino M."/>
            <person name="Pursley I."/>
            <person name="Horton D.L."/>
            <person name="Alikhan N.F."/>
            <person name="Baker D."/>
            <person name="Gharbi K."/>
            <person name="Hall N."/>
            <person name="Watson M."/>
            <person name="Adriaenssens E.M."/>
            <person name="Foster-Nyarko E."/>
            <person name="Jarju S."/>
            <person name="Secka A."/>
            <person name="Antonio M."/>
            <person name="Oren A."/>
            <person name="Chaudhuri R.R."/>
            <person name="La Ragione R."/>
            <person name="Hildebrand F."/>
            <person name="Pallen M.J."/>
        </authorList>
    </citation>
    <scope>NUCLEOTIDE SEQUENCE</scope>
    <source>
        <strain evidence="3">ChiSxjej2B14-8506</strain>
    </source>
</reference>
<protein>
    <recommendedName>
        <fullName evidence="2">UPF0145 protein IAC59_02565</fullName>
    </recommendedName>
</protein>
<evidence type="ECO:0000256" key="1">
    <source>
        <dbReference type="ARBA" id="ARBA00010751"/>
    </source>
</evidence>
<dbReference type="Gene3D" id="3.30.110.70">
    <property type="entry name" value="Hypothetical protein apc22750. Chain B"/>
    <property type="match status" value="1"/>
</dbReference>
<dbReference type="PANTHER" id="PTHR34068">
    <property type="entry name" value="UPF0145 PROTEIN YBJQ"/>
    <property type="match status" value="1"/>
</dbReference>
<dbReference type="AlphaFoldDB" id="A0A9D1LQI5"/>
<dbReference type="SUPFAM" id="SSF117782">
    <property type="entry name" value="YbjQ-like"/>
    <property type="match status" value="1"/>
</dbReference>
<comment type="caution">
    <text evidence="3">The sequence shown here is derived from an EMBL/GenBank/DDBJ whole genome shotgun (WGS) entry which is preliminary data.</text>
</comment>
<gene>
    <name evidence="3" type="ORF">IAC59_02565</name>
</gene>
<organism evidence="3 4">
    <name type="scientific">Candidatus Fimadaptatus faecigallinarum</name>
    <dbReference type="NCBI Taxonomy" id="2840814"/>
    <lineage>
        <taxon>Bacteria</taxon>
        <taxon>Bacillati</taxon>
        <taxon>Bacillota</taxon>
        <taxon>Clostridia</taxon>
        <taxon>Eubacteriales</taxon>
        <taxon>Candidatus Fimadaptatus</taxon>
    </lineage>
</organism>
<accession>A0A9D1LQI5</accession>
<comment type="similarity">
    <text evidence="1 2">Belongs to the UPF0145 family.</text>
</comment>
<name>A0A9D1LQI5_9FIRM</name>
<dbReference type="HAMAP" id="MF_00338">
    <property type="entry name" value="UPF0145"/>
    <property type="match status" value="1"/>
</dbReference>
<dbReference type="InterPro" id="IPR035439">
    <property type="entry name" value="UPF0145_dom_sf"/>
</dbReference>
<evidence type="ECO:0000313" key="4">
    <source>
        <dbReference type="Proteomes" id="UP000824123"/>
    </source>
</evidence>
<dbReference type="EMBL" id="DVNK01000023">
    <property type="protein sequence ID" value="HIU46122.1"/>
    <property type="molecule type" value="Genomic_DNA"/>
</dbReference>
<dbReference type="Pfam" id="PF01906">
    <property type="entry name" value="YbjQ_1"/>
    <property type="match status" value="1"/>
</dbReference>
<proteinExistence type="inferred from homology"/>